<comment type="caution">
    <text evidence="7">Lacks conserved residue(s) required for the propagation of feature annotation.</text>
</comment>
<evidence type="ECO:0000313" key="10">
    <source>
        <dbReference type="EMBL" id="SNT75187.1"/>
    </source>
</evidence>
<feature type="transmembrane region" description="Helical" evidence="7">
    <location>
        <begin position="161"/>
        <end position="180"/>
    </location>
</feature>
<evidence type="ECO:0000256" key="2">
    <source>
        <dbReference type="ARBA" id="ARBA00010792"/>
    </source>
</evidence>
<dbReference type="Proteomes" id="UP000198346">
    <property type="component" value="Unassembled WGS sequence"/>
</dbReference>
<proteinExistence type="inferred from homology"/>
<dbReference type="OrthoDB" id="7277369at2"/>
<evidence type="ECO:0000256" key="8">
    <source>
        <dbReference type="SAM" id="MobiDB-lite"/>
    </source>
</evidence>
<evidence type="ECO:0000256" key="3">
    <source>
        <dbReference type="ARBA" id="ARBA00022475"/>
    </source>
</evidence>
<evidence type="ECO:0000256" key="5">
    <source>
        <dbReference type="ARBA" id="ARBA00022989"/>
    </source>
</evidence>
<dbReference type="PANTHER" id="PTHR30353">
    <property type="entry name" value="INNER MEMBRANE PROTEIN DEDA-RELATED"/>
    <property type="match status" value="1"/>
</dbReference>
<gene>
    <name evidence="10" type="ORF">SAMN06297382_2602</name>
</gene>
<keyword evidence="3 7" id="KW-1003">Cell membrane</keyword>
<sequence>MFGVDADSVMAMSGLALYTGVFLLPFLQEDVAVIAAATASITDMAPEAALFATILLGLVASDVWKYWIGYFARRNAWAHRFAEKPGVSVAADLVREDLAKTLYVARFVPGTRVPTYVACGFFKVPYLRFCTLVTLTAFTYVAVMFALFHTAGAVAGEQAKYWLPAIAVTAVISYVLFRWARHRGRRLGPMTPLSREFDHPLPDMPGFEGNPLEREERTT</sequence>
<dbReference type="InterPro" id="IPR032818">
    <property type="entry name" value="DedA-like"/>
</dbReference>
<keyword evidence="6 7" id="KW-0472">Membrane</keyword>
<evidence type="ECO:0000259" key="9">
    <source>
        <dbReference type="Pfam" id="PF09335"/>
    </source>
</evidence>
<feature type="transmembrane region" description="Helical" evidence="7">
    <location>
        <begin position="49"/>
        <end position="68"/>
    </location>
</feature>
<comment type="subcellular location">
    <subcellularLocation>
        <location evidence="1 7">Cell membrane</location>
        <topology evidence="1 7">Multi-pass membrane protein</topology>
    </subcellularLocation>
</comment>
<protein>
    <submittedName>
        <fullName evidence="10">Membrane protein DedA, SNARE-associated domain</fullName>
    </submittedName>
</protein>
<feature type="domain" description="VTT" evidence="9">
    <location>
        <begin position="39"/>
        <end position="143"/>
    </location>
</feature>
<feature type="transmembrane region" description="Helical" evidence="7">
    <location>
        <begin position="126"/>
        <end position="149"/>
    </location>
</feature>
<name>A0A239PZU1_9PROT</name>
<comment type="similarity">
    <text evidence="2 7">Belongs to the DedA family.</text>
</comment>
<dbReference type="GO" id="GO:0005886">
    <property type="term" value="C:plasma membrane"/>
    <property type="evidence" value="ECO:0007669"/>
    <property type="project" value="UniProtKB-SubCell"/>
</dbReference>
<accession>A0A239PZU1</accession>
<dbReference type="AlphaFoldDB" id="A0A239PZU1"/>
<evidence type="ECO:0000256" key="4">
    <source>
        <dbReference type="ARBA" id="ARBA00022692"/>
    </source>
</evidence>
<dbReference type="Pfam" id="PF09335">
    <property type="entry name" value="VTT_dom"/>
    <property type="match status" value="1"/>
</dbReference>
<feature type="region of interest" description="Disordered" evidence="8">
    <location>
        <begin position="196"/>
        <end position="219"/>
    </location>
</feature>
<evidence type="ECO:0000313" key="11">
    <source>
        <dbReference type="Proteomes" id="UP000198346"/>
    </source>
</evidence>
<dbReference type="RefSeq" id="WP_089413035.1">
    <property type="nucleotide sequence ID" value="NZ_FZQA01000007.1"/>
</dbReference>
<dbReference type="EMBL" id="FZQA01000007">
    <property type="protein sequence ID" value="SNT75187.1"/>
    <property type="molecule type" value="Genomic_DNA"/>
</dbReference>
<dbReference type="PANTHER" id="PTHR30353:SF15">
    <property type="entry name" value="INNER MEMBRANE PROTEIN YABI"/>
    <property type="match status" value="1"/>
</dbReference>
<organism evidence="10 11">
    <name type="scientific">Amphiplicatus metriothermophilus</name>
    <dbReference type="NCBI Taxonomy" id="1519374"/>
    <lineage>
        <taxon>Bacteria</taxon>
        <taxon>Pseudomonadati</taxon>
        <taxon>Pseudomonadota</taxon>
        <taxon>Alphaproteobacteria</taxon>
        <taxon>Parvularculales</taxon>
        <taxon>Parvularculaceae</taxon>
        <taxon>Amphiplicatus</taxon>
    </lineage>
</organism>
<evidence type="ECO:0000256" key="1">
    <source>
        <dbReference type="ARBA" id="ARBA00004651"/>
    </source>
</evidence>
<keyword evidence="11" id="KW-1185">Reference proteome</keyword>
<keyword evidence="5 7" id="KW-1133">Transmembrane helix</keyword>
<keyword evidence="4 7" id="KW-0812">Transmembrane</keyword>
<dbReference type="InterPro" id="IPR032816">
    <property type="entry name" value="VTT_dom"/>
</dbReference>
<reference evidence="10 11" key="1">
    <citation type="submission" date="2017-07" db="EMBL/GenBank/DDBJ databases">
        <authorList>
            <person name="Sun Z.S."/>
            <person name="Albrecht U."/>
            <person name="Echele G."/>
            <person name="Lee C.C."/>
        </authorList>
    </citation>
    <scope>NUCLEOTIDE SEQUENCE [LARGE SCALE GENOMIC DNA]</scope>
    <source>
        <strain evidence="10 11">CGMCC 1.12710</strain>
    </source>
</reference>
<evidence type="ECO:0000256" key="7">
    <source>
        <dbReference type="RuleBase" id="RU367016"/>
    </source>
</evidence>
<evidence type="ECO:0000256" key="6">
    <source>
        <dbReference type="ARBA" id="ARBA00023136"/>
    </source>
</evidence>